<comment type="caution">
    <text evidence="1">The sequence shown here is derived from an EMBL/GenBank/DDBJ whole genome shotgun (WGS) entry which is preliminary data.</text>
</comment>
<accession>A0A9X0MJP8</accession>
<evidence type="ECO:0000313" key="1">
    <source>
        <dbReference type="EMBL" id="KXY50964.1"/>
    </source>
</evidence>
<organism evidence="1 2">
    <name type="scientific">Bacillus cereus</name>
    <dbReference type="NCBI Taxonomy" id="1396"/>
    <lineage>
        <taxon>Bacteria</taxon>
        <taxon>Bacillati</taxon>
        <taxon>Bacillota</taxon>
        <taxon>Bacilli</taxon>
        <taxon>Bacillales</taxon>
        <taxon>Bacillaceae</taxon>
        <taxon>Bacillus</taxon>
        <taxon>Bacillus cereus group</taxon>
    </lineage>
</organism>
<dbReference type="RefSeq" id="WP_061662289.1">
    <property type="nucleotide sequence ID" value="NZ_LOMO01000001.1"/>
</dbReference>
<proteinExistence type="predicted"/>
<dbReference type="Proteomes" id="UP000075476">
    <property type="component" value="Unassembled WGS sequence"/>
</dbReference>
<evidence type="ECO:0000313" key="2">
    <source>
        <dbReference type="Proteomes" id="UP000075476"/>
    </source>
</evidence>
<sequence length="63" mass="7233">MVTERTVAVYKQEGNNYIRQYSFPTENRPFVIGEVIRGADGENYVIFEIDVEVAVVPEIKHSD</sequence>
<reference evidence="1 2" key="1">
    <citation type="submission" date="2015-12" db="EMBL/GenBank/DDBJ databases">
        <title>Bacillus cereus Group isolate.</title>
        <authorList>
            <person name="Kovac J."/>
        </authorList>
    </citation>
    <scope>NUCLEOTIDE SEQUENCE [LARGE SCALE GENOMIC DNA]</scope>
    <source>
        <strain evidence="1 2">FSL K6-0073</strain>
    </source>
</reference>
<dbReference type="EMBL" id="LOMO01000001">
    <property type="protein sequence ID" value="KXY50964.1"/>
    <property type="molecule type" value="Genomic_DNA"/>
</dbReference>
<gene>
    <name evidence="1" type="ORF">AT268_30945</name>
</gene>
<protein>
    <submittedName>
        <fullName evidence="1">Uncharacterized protein</fullName>
    </submittedName>
</protein>
<name>A0A9X0MJP8_BACCE</name>
<dbReference type="AlphaFoldDB" id="A0A9X0MJP8"/>